<comment type="caution">
    <text evidence="1">The sequence shown here is derived from an EMBL/GenBank/DDBJ whole genome shotgun (WGS) entry which is preliminary data.</text>
</comment>
<reference evidence="1 2" key="1">
    <citation type="submission" date="2018-06" db="EMBL/GenBank/DDBJ databases">
        <title>Isolation of heavy metals resistant Paenibacillus silvae NC2 from Gold-Copper mine in ZiJin, China.</title>
        <authorList>
            <person name="Xu J."/>
            <person name="Mazhar H.S."/>
            <person name="Rensing C."/>
        </authorList>
    </citation>
    <scope>NUCLEOTIDE SEQUENCE [LARGE SCALE GENOMIC DNA]</scope>
    <source>
        <strain evidence="1 2">NC2</strain>
    </source>
</reference>
<evidence type="ECO:0000313" key="1">
    <source>
        <dbReference type="EMBL" id="PZT54550.1"/>
    </source>
</evidence>
<dbReference type="EMBL" id="QKWW01000047">
    <property type="protein sequence ID" value="PZT54550.1"/>
    <property type="molecule type" value="Genomic_DNA"/>
</dbReference>
<dbReference type="Proteomes" id="UP000249204">
    <property type="component" value="Unassembled WGS sequence"/>
</dbReference>
<proteinExistence type="predicted"/>
<protein>
    <submittedName>
        <fullName evidence="1">Uncharacterized protein</fullName>
    </submittedName>
</protein>
<accession>A0A2W6P4C6</accession>
<evidence type="ECO:0000313" key="2">
    <source>
        <dbReference type="Proteomes" id="UP000249204"/>
    </source>
</evidence>
<organism evidence="1 2">
    <name type="scientific">Paenibacillus silvae</name>
    <dbReference type="NCBI Taxonomy" id="1325358"/>
    <lineage>
        <taxon>Bacteria</taxon>
        <taxon>Bacillati</taxon>
        <taxon>Bacillota</taxon>
        <taxon>Bacilli</taxon>
        <taxon>Bacillales</taxon>
        <taxon>Paenibacillaceae</taxon>
        <taxon>Paenibacillus</taxon>
    </lineage>
</organism>
<gene>
    <name evidence="1" type="ORF">DN757_17270</name>
</gene>
<sequence length="74" mass="8682">MNKRFAARRFERLYILFSKRMERKVLRLVAFLLLLALLSQILLLVPGLKKIMTSIDRLEGTPIHWQSTKADRVG</sequence>
<dbReference type="RefSeq" id="WP_111271433.1">
    <property type="nucleotide sequence ID" value="NZ_QKWW01000047.1"/>
</dbReference>
<name>A0A2W6P4C6_9BACL</name>
<dbReference type="AlphaFoldDB" id="A0A2W6P4C6"/>